<dbReference type="AlphaFoldDB" id="A0A1F7WXD7"/>
<reference evidence="2 3" key="1">
    <citation type="journal article" date="2016" name="Nat. Commun.">
        <title>Thousands of microbial genomes shed light on interconnected biogeochemical processes in an aquifer system.</title>
        <authorList>
            <person name="Anantharaman K."/>
            <person name="Brown C.T."/>
            <person name="Hug L.A."/>
            <person name="Sharon I."/>
            <person name="Castelle C.J."/>
            <person name="Probst A.J."/>
            <person name="Thomas B.C."/>
            <person name="Singh A."/>
            <person name="Wilkins M.J."/>
            <person name="Karaoz U."/>
            <person name="Brodie E.L."/>
            <person name="Williams K.H."/>
            <person name="Hubbard S.S."/>
            <person name="Banfield J.F."/>
        </authorList>
    </citation>
    <scope>NUCLEOTIDE SEQUENCE [LARGE SCALE GENOMIC DNA]</scope>
</reference>
<dbReference type="EMBL" id="MGFN01000009">
    <property type="protein sequence ID" value="OGM07466.1"/>
    <property type="molecule type" value="Genomic_DNA"/>
</dbReference>
<dbReference type="Proteomes" id="UP000177737">
    <property type="component" value="Unassembled WGS sequence"/>
</dbReference>
<evidence type="ECO:0000313" key="2">
    <source>
        <dbReference type="EMBL" id="OGM07466.1"/>
    </source>
</evidence>
<sequence>MIIKGFLASLGLLAIYFSLVSLISGIDFAQEQFTRYWYFILTLSAGFGVQVALFTKLKQVARGAHGGVVAVSGTTSTFAMVSCCAHYLANILPVIAVSGFLSLVAQYQIELFWIGIFGNAVGVVYLLIKLKKLSNI</sequence>
<evidence type="ECO:0000313" key="3">
    <source>
        <dbReference type="Proteomes" id="UP000177737"/>
    </source>
</evidence>
<evidence type="ECO:0000256" key="1">
    <source>
        <dbReference type="SAM" id="Phobius"/>
    </source>
</evidence>
<proteinExistence type="predicted"/>
<protein>
    <submittedName>
        <fullName evidence="2">Uncharacterized protein</fullName>
    </submittedName>
</protein>
<gene>
    <name evidence="2" type="ORF">A2129_00205</name>
</gene>
<feature type="transmembrane region" description="Helical" evidence="1">
    <location>
        <begin position="109"/>
        <end position="128"/>
    </location>
</feature>
<comment type="caution">
    <text evidence="2">The sequence shown here is derived from an EMBL/GenBank/DDBJ whole genome shotgun (WGS) entry which is preliminary data.</text>
</comment>
<accession>A0A1F7WXD7</accession>
<organism evidence="2 3">
    <name type="scientific">Candidatus Woesebacteria bacterium GWC1_42_13</name>
    <dbReference type="NCBI Taxonomy" id="1802475"/>
    <lineage>
        <taxon>Bacteria</taxon>
        <taxon>Candidatus Woeseibacteriota</taxon>
    </lineage>
</organism>
<keyword evidence="1" id="KW-0812">Transmembrane</keyword>
<keyword evidence="1" id="KW-0472">Membrane</keyword>
<name>A0A1F7WXD7_9BACT</name>
<feature type="transmembrane region" description="Helical" evidence="1">
    <location>
        <begin position="67"/>
        <end position="89"/>
    </location>
</feature>
<keyword evidence="1" id="KW-1133">Transmembrane helix</keyword>
<feature type="transmembrane region" description="Helical" evidence="1">
    <location>
        <begin position="35"/>
        <end position="55"/>
    </location>
</feature>